<sequence length="164" mass="17762">MAPVLSIALQPHVEMEAKSSVNPSVICLLKAESFDPAVYYFAMAVVVDDDNEVVDGSLHGMCTVQGQQLQLPTGPVVVFNFSDMSICYNGTCKLRLDAYEVSNADAKGATLVSQAFSKPVNVHPTPEKDNNGVIHLLSLPEWIPTEEERALIAMLHNHGVEVAL</sequence>
<protein>
    <recommendedName>
        <fullName evidence="1">Velvet domain-containing protein</fullName>
    </recommendedName>
</protein>
<dbReference type="AlphaFoldDB" id="A0A8K0T687"/>
<dbReference type="EMBL" id="JAGPNK010000001">
    <property type="protein sequence ID" value="KAH7329560.1"/>
    <property type="molecule type" value="Genomic_DNA"/>
</dbReference>
<reference evidence="2" key="1">
    <citation type="journal article" date="2021" name="Nat. Commun.">
        <title>Genetic determinants of endophytism in the Arabidopsis root mycobiome.</title>
        <authorList>
            <person name="Mesny F."/>
            <person name="Miyauchi S."/>
            <person name="Thiergart T."/>
            <person name="Pickel B."/>
            <person name="Atanasova L."/>
            <person name="Karlsson M."/>
            <person name="Huettel B."/>
            <person name="Barry K.W."/>
            <person name="Haridas S."/>
            <person name="Chen C."/>
            <person name="Bauer D."/>
            <person name="Andreopoulos W."/>
            <person name="Pangilinan J."/>
            <person name="LaButti K."/>
            <person name="Riley R."/>
            <person name="Lipzen A."/>
            <person name="Clum A."/>
            <person name="Drula E."/>
            <person name="Henrissat B."/>
            <person name="Kohler A."/>
            <person name="Grigoriev I.V."/>
            <person name="Martin F.M."/>
            <person name="Hacquard S."/>
        </authorList>
    </citation>
    <scope>NUCLEOTIDE SEQUENCE</scope>
    <source>
        <strain evidence="2">MPI-CAGE-CH-0235</strain>
    </source>
</reference>
<name>A0A8K0T687_9HYPO</name>
<dbReference type="Gene3D" id="2.60.40.3960">
    <property type="entry name" value="Velvet domain"/>
    <property type="match status" value="1"/>
</dbReference>
<dbReference type="InterPro" id="IPR038491">
    <property type="entry name" value="Velvet_dom_sf"/>
</dbReference>
<evidence type="ECO:0000259" key="1">
    <source>
        <dbReference type="Pfam" id="PF11754"/>
    </source>
</evidence>
<comment type="caution">
    <text evidence="2">The sequence shown here is derived from an EMBL/GenBank/DDBJ whole genome shotgun (WGS) entry which is preliminary data.</text>
</comment>
<proteinExistence type="predicted"/>
<dbReference type="Proteomes" id="UP000813444">
    <property type="component" value="Unassembled WGS sequence"/>
</dbReference>
<evidence type="ECO:0000313" key="3">
    <source>
        <dbReference type="Proteomes" id="UP000813444"/>
    </source>
</evidence>
<accession>A0A8K0T687</accession>
<keyword evidence="3" id="KW-1185">Reference proteome</keyword>
<evidence type="ECO:0000313" key="2">
    <source>
        <dbReference type="EMBL" id="KAH7329560.1"/>
    </source>
</evidence>
<dbReference type="InterPro" id="IPR037525">
    <property type="entry name" value="Velvet_dom"/>
</dbReference>
<gene>
    <name evidence="2" type="ORF">B0I35DRAFT_474145</name>
</gene>
<organism evidence="2 3">
    <name type="scientific">Stachybotrys elegans</name>
    <dbReference type="NCBI Taxonomy" id="80388"/>
    <lineage>
        <taxon>Eukaryota</taxon>
        <taxon>Fungi</taxon>
        <taxon>Dikarya</taxon>
        <taxon>Ascomycota</taxon>
        <taxon>Pezizomycotina</taxon>
        <taxon>Sordariomycetes</taxon>
        <taxon>Hypocreomycetidae</taxon>
        <taxon>Hypocreales</taxon>
        <taxon>Stachybotryaceae</taxon>
        <taxon>Stachybotrys</taxon>
    </lineage>
</organism>
<dbReference type="Pfam" id="PF11754">
    <property type="entry name" value="Velvet"/>
    <property type="match status" value="1"/>
</dbReference>
<feature type="domain" description="Velvet" evidence="1">
    <location>
        <begin position="47"/>
        <end position="125"/>
    </location>
</feature>